<gene>
    <name evidence="1" type="ORF">RMCC_3769</name>
</gene>
<name>A0A100WFC6_MYCCR</name>
<evidence type="ECO:0000313" key="2">
    <source>
        <dbReference type="Proteomes" id="UP000069443"/>
    </source>
</evidence>
<keyword evidence="2" id="KW-1185">Reference proteome</keyword>
<accession>A0A100WFC6</accession>
<organism evidence="1 2">
    <name type="scientific">Mycolicibacterium canariasense</name>
    <name type="common">Mycobacterium canariasense</name>
    <dbReference type="NCBI Taxonomy" id="228230"/>
    <lineage>
        <taxon>Bacteria</taxon>
        <taxon>Bacillati</taxon>
        <taxon>Actinomycetota</taxon>
        <taxon>Actinomycetes</taxon>
        <taxon>Mycobacteriales</taxon>
        <taxon>Mycobacteriaceae</taxon>
        <taxon>Mycolicibacterium</taxon>
    </lineage>
</organism>
<dbReference type="Proteomes" id="UP000069443">
    <property type="component" value="Unassembled WGS sequence"/>
</dbReference>
<proteinExistence type="predicted"/>
<dbReference type="RefSeq" id="WP_062657773.1">
    <property type="nucleotide sequence ID" value="NZ_BCSY01000061.1"/>
</dbReference>
<reference evidence="2" key="2">
    <citation type="submission" date="2016-02" db="EMBL/GenBank/DDBJ databases">
        <title>Draft genome sequence of five rapidly growing Mycobacterium species.</title>
        <authorList>
            <person name="Katahira K."/>
            <person name="Gotou Y."/>
            <person name="Iida K."/>
            <person name="Ogura Y."/>
            <person name="Hayashi T."/>
        </authorList>
    </citation>
    <scope>NUCLEOTIDE SEQUENCE [LARGE SCALE GENOMIC DNA]</scope>
    <source>
        <strain evidence="2">JCM15298</strain>
    </source>
</reference>
<sequence length="75" mass="8244">MIRGRTEKGDQRAPISCAAPAGCGLTHATQPTRGEPHRTFFADLDPEHEDALADIFAVVHERLLREGTVPRPDLK</sequence>
<reference evidence="2" key="1">
    <citation type="journal article" date="2016" name="Genome Announc.">
        <title>Draft Genome Sequences of Five Rapidly Growing Mycobacterium Species, M. thermoresistibile, M. fortuitum subsp. acetamidolyticum, M. canariasense, M. brisbanense, and M. novocastrense.</title>
        <authorList>
            <person name="Katahira K."/>
            <person name="Ogura Y."/>
            <person name="Gotoh Y."/>
            <person name="Hayashi T."/>
        </authorList>
    </citation>
    <scope>NUCLEOTIDE SEQUENCE [LARGE SCALE GENOMIC DNA]</scope>
    <source>
        <strain evidence="2">JCM15298</strain>
    </source>
</reference>
<protein>
    <submittedName>
        <fullName evidence="1">MarR family transcriptional regulator</fullName>
    </submittedName>
</protein>
<dbReference type="AlphaFoldDB" id="A0A100WFC6"/>
<dbReference type="EMBL" id="BCSY01000061">
    <property type="protein sequence ID" value="GAS96803.1"/>
    <property type="molecule type" value="Genomic_DNA"/>
</dbReference>
<evidence type="ECO:0000313" key="1">
    <source>
        <dbReference type="EMBL" id="GAS96803.1"/>
    </source>
</evidence>
<comment type="caution">
    <text evidence="1">The sequence shown here is derived from an EMBL/GenBank/DDBJ whole genome shotgun (WGS) entry which is preliminary data.</text>
</comment>